<keyword evidence="2 5" id="KW-0812">Transmembrane</keyword>
<comment type="caution">
    <text evidence="7">The sequence shown here is derived from an EMBL/GenBank/DDBJ whole genome shotgun (WGS) entry which is preliminary data.</text>
</comment>
<sequence>MKNSKIIDVIIFLFVMLFIYAAFSKLREYETFQGQIGKSPLIMDYASWIAFLVPLIEIAIAVSLLIVRLQLIALYAAFSLMFLFSAYIWFILTFSPYVPCSCGGILDKMGWTEHLVFNIIFTLLAVVGIHLNLSQQKDRVQIATT</sequence>
<dbReference type="GO" id="GO:0016020">
    <property type="term" value="C:membrane"/>
    <property type="evidence" value="ECO:0007669"/>
    <property type="project" value="UniProtKB-SubCell"/>
</dbReference>
<protein>
    <recommendedName>
        <fullName evidence="6">Methylamine utilisation protein MauE domain-containing protein</fullName>
    </recommendedName>
</protein>
<evidence type="ECO:0000313" key="8">
    <source>
        <dbReference type="Proteomes" id="UP001319080"/>
    </source>
</evidence>
<proteinExistence type="predicted"/>
<feature type="transmembrane region" description="Helical" evidence="5">
    <location>
        <begin position="74"/>
        <end position="95"/>
    </location>
</feature>
<feature type="transmembrane region" description="Helical" evidence="5">
    <location>
        <begin position="7"/>
        <end position="26"/>
    </location>
</feature>
<evidence type="ECO:0000256" key="4">
    <source>
        <dbReference type="ARBA" id="ARBA00023136"/>
    </source>
</evidence>
<organism evidence="7 8">
    <name type="scientific">Dawidia cretensis</name>
    <dbReference type="NCBI Taxonomy" id="2782350"/>
    <lineage>
        <taxon>Bacteria</taxon>
        <taxon>Pseudomonadati</taxon>
        <taxon>Bacteroidota</taxon>
        <taxon>Cytophagia</taxon>
        <taxon>Cytophagales</taxon>
        <taxon>Chryseotaleaceae</taxon>
        <taxon>Dawidia</taxon>
    </lineage>
</organism>
<feature type="transmembrane region" description="Helical" evidence="5">
    <location>
        <begin position="46"/>
        <end position="67"/>
    </location>
</feature>
<keyword evidence="3 5" id="KW-1133">Transmembrane helix</keyword>
<dbReference type="Pfam" id="PF07291">
    <property type="entry name" value="MauE"/>
    <property type="match status" value="1"/>
</dbReference>
<keyword evidence="8" id="KW-1185">Reference proteome</keyword>
<name>A0AAP2E4Z1_9BACT</name>
<reference evidence="7 8" key="1">
    <citation type="submission" date="2021-05" db="EMBL/GenBank/DDBJ databases">
        <title>A Polyphasic approach of four new species of the genus Ohtaekwangia: Ohtaekwangia histidinii sp. nov., Ohtaekwangia cretensis sp. nov., Ohtaekwangia indiensis sp. nov., Ohtaekwangia reichenbachii sp. nov. from diverse environment.</title>
        <authorList>
            <person name="Octaviana S."/>
        </authorList>
    </citation>
    <scope>NUCLEOTIDE SEQUENCE [LARGE SCALE GENOMIC DNA]</scope>
    <source>
        <strain evidence="7 8">PWU5</strain>
    </source>
</reference>
<dbReference type="Proteomes" id="UP001319080">
    <property type="component" value="Unassembled WGS sequence"/>
</dbReference>
<evidence type="ECO:0000256" key="5">
    <source>
        <dbReference type="SAM" id="Phobius"/>
    </source>
</evidence>
<dbReference type="RefSeq" id="WP_254087516.1">
    <property type="nucleotide sequence ID" value="NZ_JAHESE010000045.1"/>
</dbReference>
<comment type="subcellular location">
    <subcellularLocation>
        <location evidence="1">Membrane</location>
        <topology evidence="1">Multi-pass membrane protein</topology>
    </subcellularLocation>
</comment>
<evidence type="ECO:0000259" key="6">
    <source>
        <dbReference type="Pfam" id="PF07291"/>
    </source>
</evidence>
<keyword evidence="4 5" id="KW-0472">Membrane</keyword>
<feature type="domain" description="Methylamine utilisation protein MauE" evidence="6">
    <location>
        <begin position="5"/>
        <end position="129"/>
    </location>
</feature>
<evidence type="ECO:0000256" key="1">
    <source>
        <dbReference type="ARBA" id="ARBA00004141"/>
    </source>
</evidence>
<dbReference type="EMBL" id="JAHESE010000045">
    <property type="protein sequence ID" value="MBT1711947.1"/>
    <property type="molecule type" value="Genomic_DNA"/>
</dbReference>
<dbReference type="AlphaFoldDB" id="A0AAP2E4Z1"/>
<accession>A0AAP2E4Z1</accession>
<dbReference type="GO" id="GO:0030416">
    <property type="term" value="P:methylamine metabolic process"/>
    <property type="evidence" value="ECO:0007669"/>
    <property type="project" value="InterPro"/>
</dbReference>
<evidence type="ECO:0000313" key="7">
    <source>
        <dbReference type="EMBL" id="MBT1711947.1"/>
    </source>
</evidence>
<evidence type="ECO:0000256" key="3">
    <source>
        <dbReference type="ARBA" id="ARBA00022989"/>
    </source>
</evidence>
<dbReference type="InterPro" id="IPR009908">
    <property type="entry name" value="Methylamine_util_MauE"/>
</dbReference>
<gene>
    <name evidence="7" type="ORF">KK062_27135</name>
</gene>
<feature type="transmembrane region" description="Helical" evidence="5">
    <location>
        <begin position="115"/>
        <end position="133"/>
    </location>
</feature>
<evidence type="ECO:0000256" key="2">
    <source>
        <dbReference type="ARBA" id="ARBA00022692"/>
    </source>
</evidence>